<evidence type="ECO:0000313" key="2">
    <source>
        <dbReference type="EMBL" id="QLY33566.1"/>
    </source>
</evidence>
<dbReference type="KEGG" id="nhu:H0264_16215"/>
<dbReference type="InterPro" id="IPR036736">
    <property type="entry name" value="ACP-like_sf"/>
</dbReference>
<dbReference type="Gene3D" id="1.10.1200.10">
    <property type="entry name" value="ACP-like"/>
    <property type="match status" value="1"/>
</dbReference>
<evidence type="ECO:0000259" key="1">
    <source>
        <dbReference type="PROSITE" id="PS50075"/>
    </source>
</evidence>
<accession>A0A7D6Z5K6</accession>
<name>A0A7D6Z5K6_9NOCA</name>
<dbReference type="PROSITE" id="PS50075">
    <property type="entry name" value="CARRIER"/>
    <property type="match status" value="1"/>
</dbReference>
<dbReference type="EMBL" id="CP059399">
    <property type="protein sequence ID" value="QLY33566.1"/>
    <property type="molecule type" value="Genomic_DNA"/>
</dbReference>
<dbReference type="AlphaFoldDB" id="A0A7D6Z5K6"/>
<dbReference type="InterPro" id="IPR009081">
    <property type="entry name" value="PP-bd_ACP"/>
</dbReference>
<dbReference type="Pfam" id="PF00550">
    <property type="entry name" value="PP-binding"/>
    <property type="match status" value="1"/>
</dbReference>
<proteinExistence type="predicted"/>
<organism evidence="2 3">
    <name type="scientific">Nocardia huaxiensis</name>
    <dbReference type="NCBI Taxonomy" id="2755382"/>
    <lineage>
        <taxon>Bacteria</taxon>
        <taxon>Bacillati</taxon>
        <taxon>Actinomycetota</taxon>
        <taxon>Actinomycetes</taxon>
        <taxon>Mycobacteriales</taxon>
        <taxon>Nocardiaceae</taxon>
        <taxon>Nocardia</taxon>
    </lineage>
</organism>
<protein>
    <recommendedName>
        <fullName evidence="1">Carrier domain-containing protein</fullName>
    </recommendedName>
</protein>
<dbReference type="RefSeq" id="WP_181584730.1">
    <property type="nucleotide sequence ID" value="NZ_CP059399.1"/>
</dbReference>
<feature type="domain" description="Carrier" evidence="1">
    <location>
        <begin position="1"/>
        <end position="75"/>
    </location>
</feature>
<evidence type="ECO:0000313" key="3">
    <source>
        <dbReference type="Proteomes" id="UP000515512"/>
    </source>
</evidence>
<gene>
    <name evidence="2" type="ORF">H0264_16215</name>
</gene>
<keyword evidence="3" id="KW-1185">Reference proteome</keyword>
<dbReference type="Proteomes" id="UP000515512">
    <property type="component" value="Chromosome"/>
</dbReference>
<dbReference type="SUPFAM" id="SSF47336">
    <property type="entry name" value="ACP-like"/>
    <property type="match status" value="1"/>
</dbReference>
<sequence length="79" mass="8731">MTPFEHEIRATVAAVVQRAPEEFDSRTSLVDQGIDSLAIMSLATTWQHEGHDIAYGDLISEPTITAWAALLGNRVVPRR</sequence>
<reference evidence="2 3" key="1">
    <citation type="submission" date="2020-07" db="EMBL/GenBank/DDBJ databases">
        <authorList>
            <person name="Zhuang K."/>
            <person name="Ran Y."/>
        </authorList>
    </citation>
    <scope>NUCLEOTIDE SEQUENCE [LARGE SCALE GENOMIC DNA]</scope>
    <source>
        <strain evidence="2 3">WCH-YHL-001</strain>
    </source>
</reference>